<evidence type="ECO:0000259" key="12">
    <source>
        <dbReference type="Pfam" id="PF03544"/>
    </source>
</evidence>
<dbReference type="PANTHER" id="PTHR33446">
    <property type="entry name" value="PROTEIN TONB-RELATED"/>
    <property type="match status" value="1"/>
</dbReference>
<dbReference type="RefSeq" id="WP_322347438.1">
    <property type="nucleotide sequence ID" value="NZ_CP129968.2"/>
</dbReference>
<proteinExistence type="inferred from homology"/>
<evidence type="ECO:0000256" key="5">
    <source>
        <dbReference type="ARBA" id="ARBA00022519"/>
    </source>
</evidence>
<feature type="domain" description="TonB C-terminal" evidence="12">
    <location>
        <begin position="165"/>
        <end position="239"/>
    </location>
</feature>
<name>A0AA49J9T3_9BACT</name>
<sequence>MRGGYKNIDHLKELSNQEISKHKDFKALLNRRTEQLQHKNNVRKSMIRIVSSLAVVSIIGSSLFYWNYVKNNEEISTEKDQIALKNNIDFMQKSLPKLPKAKQSHKEKISRSNNPIKSNSKKETGIVKQNMPKDEEEKIQLGYKRAIPIVGIDSLNQYFNERIIYPESVDKSEGIEGTVNVIFEISKTGEANIIQIQNSLGSPFDEECERLISNMPKWEPAIRNGKPVNSRVSIQLSFEFEPQKD</sequence>
<dbReference type="InterPro" id="IPR037682">
    <property type="entry name" value="TonB_C"/>
</dbReference>
<dbReference type="AlphaFoldDB" id="A0AA49J9T3"/>
<keyword evidence="3" id="KW-0813">Transport</keyword>
<keyword evidence="7" id="KW-0653">Protein transport</keyword>
<comment type="similarity">
    <text evidence="2">Belongs to the TonB family.</text>
</comment>
<evidence type="ECO:0000256" key="6">
    <source>
        <dbReference type="ARBA" id="ARBA00022692"/>
    </source>
</evidence>
<evidence type="ECO:0000256" key="10">
    <source>
        <dbReference type="SAM" id="MobiDB-lite"/>
    </source>
</evidence>
<dbReference type="NCBIfam" id="TIGR01352">
    <property type="entry name" value="tonB_Cterm"/>
    <property type="match status" value="1"/>
</dbReference>
<comment type="subcellular location">
    <subcellularLocation>
        <location evidence="1">Cell inner membrane</location>
        <topology evidence="1">Single-pass membrane protein</topology>
        <orientation evidence="1">Periplasmic side</orientation>
    </subcellularLocation>
</comment>
<keyword evidence="8 11" id="KW-1133">Transmembrane helix</keyword>
<dbReference type="Proteomes" id="UP001232019">
    <property type="component" value="Chromosome"/>
</dbReference>
<reference evidence="13" key="1">
    <citation type="submission" date="2023-08" db="EMBL/GenBank/DDBJ databases">
        <title>Comparative genomics and taxonomic characterization of three novel marine species of genus Marivirga.</title>
        <authorList>
            <person name="Muhammad N."/>
            <person name="Kim S.-G."/>
        </authorList>
    </citation>
    <scope>NUCLEOTIDE SEQUENCE</scope>
    <source>
        <strain evidence="13">BKB1-2</strain>
    </source>
</reference>
<keyword evidence="4" id="KW-1003">Cell membrane</keyword>
<protein>
    <submittedName>
        <fullName evidence="13">Energy transducer TonB</fullName>
    </submittedName>
</protein>
<feature type="transmembrane region" description="Helical" evidence="11">
    <location>
        <begin position="46"/>
        <end position="66"/>
    </location>
</feature>
<evidence type="ECO:0000256" key="9">
    <source>
        <dbReference type="ARBA" id="ARBA00023136"/>
    </source>
</evidence>
<keyword evidence="5" id="KW-0997">Cell inner membrane</keyword>
<evidence type="ECO:0000313" key="13">
    <source>
        <dbReference type="EMBL" id="WKK82881.2"/>
    </source>
</evidence>
<evidence type="ECO:0000256" key="3">
    <source>
        <dbReference type="ARBA" id="ARBA00022448"/>
    </source>
</evidence>
<dbReference type="GO" id="GO:0015031">
    <property type="term" value="P:protein transport"/>
    <property type="evidence" value="ECO:0007669"/>
    <property type="project" value="UniProtKB-KW"/>
</dbReference>
<accession>A0AA49J9T3</accession>
<dbReference type="GO" id="GO:0055085">
    <property type="term" value="P:transmembrane transport"/>
    <property type="evidence" value="ECO:0007669"/>
    <property type="project" value="InterPro"/>
</dbReference>
<evidence type="ECO:0000256" key="8">
    <source>
        <dbReference type="ARBA" id="ARBA00022989"/>
    </source>
</evidence>
<dbReference type="SUPFAM" id="SSF74653">
    <property type="entry name" value="TolA/TonB C-terminal domain"/>
    <property type="match status" value="1"/>
</dbReference>
<keyword evidence="9 11" id="KW-0472">Membrane</keyword>
<evidence type="ECO:0000256" key="4">
    <source>
        <dbReference type="ARBA" id="ARBA00022475"/>
    </source>
</evidence>
<dbReference type="Pfam" id="PF03544">
    <property type="entry name" value="TonB_C"/>
    <property type="match status" value="1"/>
</dbReference>
<dbReference type="GO" id="GO:0098797">
    <property type="term" value="C:plasma membrane protein complex"/>
    <property type="evidence" value="ECO:0007669"/>
    <property type="project" value="TreeGrafter"/>
</dbReference>
<dbReference type="GO" id="GO:0031992">
    <property type="term" value="F:energy transducer activity"/>
    <property type="evidence" value="ECO:0007669"/>
    <property type="project" value="TreeGrafter"/>
</dbReference>
<evidence type="ECO:0000256" key="2">
    <source>
        <dbReference type="ARBA" id="ARBA00006555"/>
    </source>
</evidence>
<dbReference type="InterPro" id="IPR051045">
    <property type="entry name" value="TonB-dependent_transducer"/>
</dbReference>
<dbReference type="Gene3D" id="3.30.1150.10">
    <property type="match status" value="1"/>
</dbReference>
<evidence type="ECO:0000256" key="1">
    <source>
        <dbReference type="ARBA" id="ARBA00004383"/>
    </source>
</evidence>
<feature type="region of interest" description="Disordered" evidence="10">
    <location>
        <begin position="99"/>
        <end position="125"/>
    </location>
</feature>
<evidence type="ECO:0000256" key="7">
    <source>
        <dbReference type="ARBA" id="ARBA00022927"/>
    </source>
</evidence>
<organism evidence="13">
    <name type="scientific">Marivirga arenosa</name>
    <dbReference type="NCBI Taxonomy" id="3059076"/>
    <lineage>
        <taxon>Bacteria</taxon>
        <taxon>Pseudomonadati</taxon>
        <taxon>Bacteroidota</taxon>
        <taxon>Cytophagia</taxon>
        <taxon>Cytophagales</taxon>
        <taxon>Marivirgaceae</taxon>
        <taxon>Marivirga</taxon>
    </lineage>
</organism>
<dbReference type="InterPro" id="IPR006260">
    <property type="entry name" value="TonB/TolA_C"/>
</dbReference>
<dbReference type="EMBL" id="CP129968">
    <property type="protein sequence ID" value="WKK82881.2"/>
    <property type="molecule type" value="Genomic_DNA"/>
</dbReference>
<dbReference type="PANTHER" id="PTHR33446:SF2">
    <property type="entry name" value="PROTEIN TONB"/>
    <property type="match status" value="1"/>
</dbReference>
<dbReference type="KEGG" id="marp:QYS47_13270"/>
<keyword evidence="6 11" id="KW-0812">Transmembrane</keyword>
<evidence type="ECO:0000256" key="11">
    <source>
        <dbReference type="SAM" id="Phobius"/>
    </source>
</evidence>
<gene>
    <name evidence="13" type="ORF">QYS47_13270</name>
</gene>